<feature type="domain" description="Major facilitator superfamily (MFS) profile" evidence="8">
    <location>
        <begin position="55"/>
        <end position="567"/>
    </location>
</feature>
<feature type="transmembrane region" description="Helical" evidence="7">
    <location>
        <begin position="283"/>
        <end position="300"/>
    </location>
</feature>
<feature type="transmembrane region" description="Helical" evidence="7">
    <location>
        <begin position="321"/>
        <end position="338"/>
    </location>
</feature>
<feature type="transmembrane region" description="Helical" evidence="7">
    <location>
        <begin position="144"/>
        <end position="165"/>
    </location>
</feature>
<reference evidence="9 10" key="1">
    <citation type="journal article" date="2024" name="IMA Fungus">
        <title>IMA Genome - F19 : A genome assembly and annotation guide to empower mycologists, including annotated draft genome sequences of Ceratocystis pirilliformis, Diaporthe australafricana, Fusarium ophioides, Paecilomyces lecythidis, and Sporothrix stenoceras.</title>
        <authorList>
            <person name="Aylward J."/>
            <person name="Wilson A.M."/>
            <person name="Visagie C.M."/>
            <person name="Spraker J."/>
            <person name="Barnes I."/>
            <person name="Buitendag C."/>
            <person name="Ceriani C."/>
            <person name="Del Mar Angel L."/>
            <person name="du Plessis D."/>
            <person name="Fuchs T."/>
            <person name="Gasser K."/>
            <person name="Kramer D."/>
            <person name="Li W."/>
            <person name="Munsamy K."/>
            <person name="Piso A."/>
            <person name="Price J.L."/>
            <person name="Sonnekus B."/>
            <person name="Thomas C."/>
            <person name="van der Nest A."/>
            <person name="van Dijk A."/>
            <person name="van Heerden A."/>
            <person name="van Vuuren N."/>
            <person name="Yilmaz N."/>
            <person name="Duong T.A."/>
            <person name="van der Merwe N.A."/>
            <person name="Wingfield M.J."/>
            <person name="Wingfield B.D."/>
        </authorList>
    </citation>
    <scope>NUCLEOTIDE SEQUENCE [LARGE SCALE GENOMIC DNA]</scope>
    <source>
        <strain evidence="9 10">CMW 5346</strain>
    </source>
</reference>
<evidence type="ECO:0000259" key="8">
    <source>
        <dbReference type="PROSITE" id="PS50850"/>
    </source>
</evidence>
<dbReference type="SUPFAM" id="SSF103473">
    <property type="entry name" value="MFS general substrate transporter"/>
    <property type="match status" value="1"/>
</dbReference>
<keyword evidence="5 7" id="KW-0472">Membrane</keyword>
<evidence type="ECO:0000256" key="3">
    <source>
        <dbReference type="ARBA" id="ARBA00022692"/>
    </source>
</evidence>
<gene>
    <name evidence="9" type="ORF">Sste5346_002178</name>
</gene>
<dbReference type="PANTHER" id="PTHR23501:SF109">
    <property type="entry name" value="MAJOR FACILITATOR SUPERFAMILY (MFS) PROFILE DOMAIN-CONTAINING PROTEIN-RELATED"/>
    <property type="match status" value="1"/>
</dbReference>
<dbReference type="Pfam" id="PF06609">
    <property type="entry name" value="TRI12"/>
    <property type="match status" value="1"/>
</dbReference>
<feature type="transmembrane region" description="Helical" evidence="7">
    <location>
        <begin position="52"/>
        <end position="70"/>
    </location>
</feature>
<dbReference type="Gene3D" id="1.20.1250.20">
    <property type="entry name" value="MFS general substrate transporter like domains"/>
    <property type="match status" value="1"/>
</dbReference>
<organism evidence="9 10">
    <name type="scientific">Sporothrix stenoceras</name>
    <dbReference type="NCBI Taxonomy" id="5173"/>
    <lineage>
        <taxon>Eukaryota</taxon>
        <taxon>Fungi</taxon>
        <taxon>Dikarya</taxon>
        <taxon>Ascomycota</taxon>
        <taxon>Pezizomycotina</taxon>
        <taxon>Sordariomycetes</taxon>
        <taxon>Sordariomycetidae</taxon>
        <taxon>Ophiostomatales</taxon>
        <taxon>Ophiostomataceae</taxon>
        <taxon>Sporothrix</taxon>
    </lineage>
</organism>
<dbReference type="PANTHER" id="PTHR23501">
    <property type="entry name" value="MAJOR FACILITATOR SUPERFAMILY"/>
    <property type="match status" value="1"/>
</dbReference>
<dbReference type="InterPro" id="IPR005829">
    <property type="entry name" value="Sugar_transporter_CS"/>
</dbReference>
<comment type="subcellular location">
    <subcellularLocation>
        <location evidence="1">Membrane</location>
        <topology evidence="1">Multi-pass membrane protein</topology>
    </subcellularLocation>
</comment>
<evidence type="ECO:0000256" key="6">
    <source>
        <dbReference type="SAM" id="MobiDB-lite"/>
    </source>
</evidence>
<dbReference type="CDD" id="cd06179">
    <property type="entry name" value="MFS_TRI12_like"/>
    <property type="match status" value="1"/>
</dbReference>
<feature type="transmembrane region" description="Helical" evidence="7">
    <location>
        <begin position="177"/>
        <end position="199"/>
    </location>
</feature>
<keyword evidence="4 7" id="KW-1133">Transmembrane helix</keyword>
<feature type="transmembrane region" description="Helical" evidence="7">
    <location>
        <begin position="389"/>
        <end position="407"/>
    </location>
</feature>
<evidence type="ECO:0000313" key="10">
    <source>
        <dbReference type="Proteomes" id="UP001583186"/>
    </source>
</evidence>
<keyword evidence="3 7" id="KW-0812">Transmembrane</keyword>
<dbReference type="InterPro" id="IPR036259">
    <property type="entry name" value="MFS_trans_sf"/>
</dbReference>
<evidence type="ECO:0000256" key="2">
    <source>
        <dbReference type="ARBA" id="ARBA00022448"/>
    </source>
</evidence>
<feature type="transmembrane region" description="Helical" evidence="7">
    <location>
        <begin position="211"/>
        <end position="229"/>
    </location>
</feature>
<dbReference type="PROSITE" id="PS00216">
    <property type="entry name" value="SUGAR_TRANSPORT_1"/>
    <property type="match status" value="1"/>
</dbReference>
<keyword evidence="2" id="KW-0813">Transport</keyword>
<dbReference type="InterPro" id="IPR010573">
    <property type="entry name" value="MFS_Str1/Tri12-like"/>
</dbReference>
<feature type="transmembrane region" description="Helical" evidence="7">
    <location>
        <begin position="358"/>
        <end position="377"/>
    </location>
</feature>
<feature type="transmembrane region" description="Helical" evidence="7">
    <location>
        <begin position="90"/>
        <end position="108"/>
    </location>
</feature>
<dbReference type="PROSITE" id="PS50850">
    <property type="entry name" value="MFS"/>
    <property type="match status" value="1"/>
</dbReference>
<protein>
    <recommendedName>
        <fullName evidence="8">Major facilitator superfamily (MFS) profile domain-containing protein</fullName>
    </recommendedName>
</protein>
<feature type="transmembrane region" description="Helical" evidence="7">
    <location>
        <begin position="120"/>
        <end position="138"/>
    </location>
</feature>
<evidence type="ECO:0000256" key="4">
    <source>
        <dbReference type="ARBA" id="ARBA00022989"/>
    </source>
</evidence>
<dbReference type="EMBL" id="JAWCUI010000008">
    <property type="protein sequence ID" value="KAL1901111.1"/>
    <property type="molecule type" value="Genomic_DNA"/>
</dbReference>
<proteinExistence type="predicted"/>
<dbReference type="InterPro" id="IPR020846">
    <property type="entry name" value="MFS_dom"/>
</dbReference>
<feature type="transmembrane region" description="Helical" evidence="7">
    <location>
        <begin position="250"/>
        <end position="271"/>
    </location>
</feature>
<sequence length="603" mass="64721">MDISHDEASSGDKRVTRHDAQEHYASQRRDTSPLPEAFGDNLPANYYHSARFLGSVAAASLSAVSAYLGWVMPANILGIIDADIGPSPNLTWVAISYTLCYSVSATLVGRLSDIFGRRWFFVVGNLFAVIASILGATAQSINQLIAAGCFTGFAATFQLAFPIVLGELVPYKRRAHVNGFVFLCCLPISAFGTIIARSLAANTKLSWRWCYYINLITSAIAVILYVFFYHPPRFSLLHSKQSKWNELKRLDFGGLILFTAGLVLLLLGLNWGGQSYAWKSAKVIATIIVGALSLVLFGLYETIMPLSHPLIPMSLFANGKYVALVLCATVCSMIYYSINVIWPTEISALFTTDSVEIGWLSCTIGAGTVLGQVVAGATTHRIGKQRWQLIVCECFVTAFIGMLAAVNASHRNLAIAGTFVGSFFVGYVELVTLTCAPMACAAEDIGLATGVLSSVRAAGGSLATAIYVTILDNKLSQYTPKDVSAAVLKSGLPESSLPAFLTAFTASNSTALAQIPGSNSTILAAAATGLQNAYSDSFKIVYLATIAFGGCAILAAFFAPNMDDKMTDEVARKLQGVQGDVVRDDLDREEKADVQMHENRTVE</sequence>
<feature type="compositionally biased region" description="Basic and acidic residues" evidence="6">
    <location>
        <begin position="1"/>
        <end position="31"/>
    </location>
</feature>
<evidence type="ECO:0000313" key="9">
    <source>
        <dbReference type="EMBL" id="KAL1901111.1"/>
    </source>
</evidence>
<feature type="transmembrane region" description="Helical" evidence="7">
    <location>
        <begin position="413"/>
        <end position="433"/>
    </location>
</feature>
<feature type="transmembrane region" description="Helical" evidence="7">
    <location>
        <begin position="540"/>
        <end position="559"/>
    </location>
</feature>
<evidence type="ECO:0000256" key="7">
    <source>
        <dbReference type="SAM" id="Phobius"/>
    </source>
</evidence>
<dbReference type="InterPro" id="IPR053791">
    <property type="entry name" value="MFS_Tri12-like"/>
</dbReference>
<comment type="caution">
    <text evidence="9">The sequence shown here is derived from an EMBL/GenBank/DDBJ whole genome shotgun (WGS) entry which is preliminary data.</text>
</comment>
<keyword evidence="10" id="KW-1185">Reference proteome</keyword>
<name>A0ABR3ZKC0_9PEZI</name>
<accession>A0ABR3ZKC0</accession>
<evidence type="ECO:0000256" key="5">
    <source>
        <dbReference type="ARBA" id="ARBA00023136"/>
    </source>
</evidence>
<feature type="region of interest" description="Disordered" evidence="6">
    <location>
        <begin position="1"/>
        <end position="34"/>
    </location>
</feature>
<dbReference type="Proteomes" id="UP001583186">
    <property type="component" value="Unassembled WGS sequence"/>
</dbReference>
<evidence type="ECO:0000256" key="1">
    <source>
        <dbReference type="ARBA" id="ARBA00004141"/>
    </source>
</evidence>
<feature type="transmembrane region" description="Helical" evidence="7">
    <location>
        <begin position="445"/>
        <end position="470"/>
    </location>
</feature>